<dbReference type="AlphaFoldDB" id="A0A0L6U5Q0"/>
<evidence type="ECO:0000256" key="1">
    <source>
        <dbReference type="SAM" id="MobiDB-lite"/>
    </source>
</evidence>
<comment type="caution">
    <text evidence="2">The sequence shown here is derived from an EMBL/GenBank/DDBJ whole genome shotgun (WGS) entry which is preliminary data.</text>
</comment>
<proteinExistence type="predicted"/>
<name>A0A0L6U5Q0_9BASI</name>
<gene>
    <name evidence="2" type="ORF">VP01_999g3</name>
</gene>
<dbReference type="VEuPathDB" id="FungiDB:VP01_999g3"/>
<organism evidence="2 3">
    <name type="scientific">Puccinia sorghi</name>
    <dbReference type="NCBI Taxonomy" id="27349"/>
    <lineage>
        <taxon>Eukaryota</taxon>
        <taxon>Fungi</taxon>
        <taxon>Dikarya</taxon>
        <taxon>Basidiomycota</taxon>
        <taxon>Pucciniomycotina</taxon>
        <taxon>Pucciniomycetes</taxon>
        <taxon>Pucciniales</taxon>
        <taxon>Pucciniaceae</taxon>
        <taxon>Puccinia</taxon>
    </lineage>
</organism>
<dbReference type="EMBL" id="LAVV01015713">
    <property type="protein sequence ID" value="KNZ43677.1"/>
    <property type="molecule type" value="Genomic_DNA"/>
</dbReference>
<reference evidence="2 3" key="1">
    <citation type="submission" date="2015-08" db="EMBL/GenBank/DDBJ databases">
        <title>Next Generation Sequencing and Analysis of the Genome of Puccinia sorghi L Schw, the Causal Agent of Maize Common Rust.</title>
        <authorList>
            <person name="Rochi L."/>
            <person name="Burguener G."/>
            <person name="Darino M."/>
            <person name="Turjanski A."/>
            <person name="Kreff E."/>
            <person name="Dieguez M.J."/>
            <person name="Sacco F."/>
        </authorList>
    </citation>
    <scope>NUCLEOTIDE SEQUENCE [LARGE SCALE GENOMIC DNA]</scope>
    <source>
        <strain evidence="2 3">RO10H11247</strain>
    </source>
</reference>
<feature type="region of interest" description="Disordered" evidence="1">
    <location>
        <begin position="27"/>
        <end position="46"/>
    </location>
</feature>
<dbReference type="Proteomes" id="UP000037035">
    <property type="component" value="Unassembled WGS sequence"/>
</dbReference>
<protein>
    <submittedName>
        <fullName evidence="2">Uncharacterized protein</fullName>
    </submittedName>
</protein>
<evidence type="ECO:0000313" key="2">
    <source>
        <dbReference type="EMBL" id="KNZ43677.1"/>
    </source>
</evidence>
<evidence type="ECO:0000313" key="3">
    <source>
        <dbReference type="Proteomes" id="UP000037035"/>
    </source>
</evidence>
<feature type="compositionally biased region" description="Basic and acidic residues" evidence="1">
    <location>
        <begin position="27"/>
        <end position="38"/>
    </location>
</feature>
<keyword evidence="3" id="KW-1185">Reference proteome</keyword>
<dbReference type="OrthoDB" id="3056932at2759"/>
<accession>A0A0L6U5Q0</accession>
<sequence>MHNWYEGVLQHHFRIRWGFNIKVKDQDSENTNKDKSDSDNIPDENSTLTITKKENLQKLLLTVIVPPGIAAVPKGVGTASNGKLKASEWHSLFAKHLPLVALEAFGNVWSAGNRDRKISLLNNLCSLVECTHFVECKSITEETCAKFEINYALYCRTSETLFEGISIQPNHHYALHIGQLSRLLGPLISLSKFGGERLNGLLQSMPTNNLIDSMTSSKKKRFSKLSMVAPIQEVNTHLDLAIYEVLLAHLKKAHSNLRDYRDMPHPLEAKILTWNVQKINTAKIKDKTRVSTKKPHIGIWWDCDGQQSFGFVIDIIRIPDLDEGTMQVVIERTDLVNLAYVANVKPEWVQILDQMKVAVGYVASACYNLIDASSIGGHCVYREISVGTMGNKHALVLWMAVEYSTNLDRDPMELLSMVVE</sequence>